<dbReference type="EMBL" id="PNBA02000007">
    <property type="protein sequence ID" value="KAG6417248.1"/>
    <property type="molecule type" value="Genomic_DNA"/>
</dbReference>
<keyword evidence="5" id="KW-0539">Nucleus</keyword>
<dbReference type="Proteomes" id="UP000298416">
    <property type="component" value="Unassembled WGS sequence"/>
</dbReference>
<feature type="domain" description="Protein kinase" evidence="7">
    <location>
        <begin position="268"/>
        <end position="539"/>
    </location>
</feature>
<evidence type="ECO:0000256" key="3">
    <source>
        <dbReference type="ARBA" id="ARBA00023125"/>
    </source>
</evidence>
<feature type="compositionally biased region" description="Basic and acidic residues" evidence="6">
    <location>
        <begin position="128"/>
        <end position="142"/>
    </location>
</feature>
<dbReference type="PANTHER" id="PTHR33729:SF6">
    <property type="entry name" value="METHYL-CPG-BINDING DOMAIN-CONTAINING PROTEIN 11"/>
    <property type="match status" value="1"/>
</dbReference>
<dbReference type="PROSITE" id="PS50982">
    <property type="entry name" value="MBD"/>
    <property type="match status" value="1"/>
</dbReference>
<organism evidence="9">
    <name type="scientific">Salvia splendens</name>
    <name type="common">Scarlet sage</name>
    <dbReference type="NCBI Taxonomy" id="180675"/>
    <lineage>
        <taxon>Eukaryota</taxon>
        <taxon>Viridiplantae</taxon>
        <taxon>Streptophyta</taxon>
        <taxon>Embryophyta</taxon>
        <taxon>Tracheophyta</taxon>
        <taxon>Spermatophyta</taxon>
        <taxon>Magnoliopsida</taxon>
        <taxon>eudicotyledons</taxon>
        <taxon>Gunneridae</taxon>
        <taxon>Pentapetalae</taxon>
        <taxon>asterids</taxon>
        <taxon>lamiids</taxon>
        <taxon>Lamiales</taxon>
        <taxon>Lamiaceae</taxon>
        <taxon>Nepetoideae</taxon>
        <taxon>Mentheae</taxon>
        <taxon>Salviinae</taxon>
        <taxon>Salvia</taxon>
        <taxon>Salvia subgen. Calosphace</taxon>
        <taxon>core Calosphace</taxon>
    </lineage>
</organism>
<feature type="compositionally biased region" description="Basic and acidic residues" evidence="6">
    <location>
        <begin position="73"/>
        <end position="92"/>
    </location>
</feature>
<feature type="region of interest" description="Disordered" evidence="6">
    <location>
        <begin position="1"/>
        <end position="244"/>
    </location>
</feature>
<proteinExistence type="predicted"/>
<dbReference type="PANTHER" id="PTHR33729">
    <property type="entry name" value="METHYL-CPG BINDING DOMAIN CONTAINING PROTEIN, EXPRESSED"/>
    <property type="match status" value="1"/>
</dbReference>
<dbReference type="GO" id="GO:0005634">
    <property type="term" value="C:nucleus"/>
    <property type="evidence" value="ECO:0007669"/>
    <property type="project" value="UniProtKB-SubCell"/>
</dbReference>
<feature type="compositionally biased region" description="Polar residues" evidence="6">
    <location>
        <begin position="413"/>
        <end position="424"/>
    </location>
</feature>
<evidence type="ECO:0000259" key="7">
    <source>
        <dbReference type="PROSITE" id="PS50011"/>
    </source>
</evidence>
<evidence type="ECO:0000259" key="8">
    <source>
        <dbReference type="PROSITE" id="PS50982"/>
    </source>
</evidence>
<dbReference type="Pfam" id="PF07714">
    <property type="entry name" value="PK_Tyr_Ser-Thr"/>
    <property type="match status" value="1"/>
</dbReference>
<protein>
    <recommendedName>
        <fullName evidence="11">Protein kinase domain-containing protein</fullName>
    </recommendedName>
</protein>
<sequence>MASEEANHHNDVVPADLPAPSGWSKKFAPKKSGTPQRNEVVFVSPTGEEIKSKRQLEQYLKSHPGGPSTSEFDWSKGDTPRRSARLSEKSKEVTAAPTSQSPKKKQKRSATKAAVEKSNADAEEDEATGEKDATAEETKDPLETPTAGAKDAMDEDLIAGSEDAQKKPDTEESPAGAEDPNNASTVVQEPKAEEYKEAPDAENQGAEDSGSGGKDTLEEAKVDTEVGLSDTKEKEADEKEEAVLKEPTTGTPVLLKRYSYRDIKKATDGFRRVFGNSPHEASYKAKFQNGRVGVVREVKLLDEDDDSFSKEVRLLGRLHHRHIVALYGFSTGPKRFLVFESMERGSLKEHLSDPLKTPLNWRTRLKIAVGIAAALEYLQFFCDPPVYRVSISSSTIMLDENFTPKISDISLSASAENPTSSRCQEGTKPSLPTRSKSSFLDILSTAECIFQLGLVILELITGQSSDKGGVDLAQWVQEPRFLRSIHKMIDPDLGNSYDPRELNGLLNVARLCIRSVDKTRVYTPQILWYLQKKIGISRK</sequence>
<dbReference type="InterPro" id="IPR020635">
    <property type="entry name" value="Tyr_kinase_cat_dom"/>
</dbReference>
<comment type="subcellular location">
    <subcellularLocation>
        <location evidence="1">Nucleus</location>
    </subcellularLocation>
</comment>
<evidence type="ECO:0000256" key="6">
    <source>
        <dbReference type="SAM" id="MobiDB-lite"/>
    </source>
</evidence>
<feature type="compositionally biased region" description="Basic and acidic residues" evidence="6">
    <location>
        <begin position="1"/>
        <end position="11"/>
    </location>
</feature>
<keyword evidence="2" id="KW-0805">Transcription regulation</keyword>
<feature type="compositionally biased region" description="Basic and acidic residues" evidence="6">
    <location>
        <begin position="190"/>
        <end position="199"/>
    </location>
</feature>
<dbReference type="SUPFAM" id="SSF54171">
    <property type="entry name" value="DNA-binding domain"/>
    <property type="match status" value="1"/>
</dbReference>
<evidence type="ECO:0000256" key="1">
    <source>
        <dbReference type="ARBA" id="ARBA00004123"/>
    </source>
</evidence>
<feature type="region of interest" description="Disordered" evidence="6">
    <location>
        <begin position="413"/>
        <end position="432"/>
    </location>
</feature>
<dbReference type="GO" id="GO:0005524">
    <property type="term" value="F:ATP binding"/>
    <property type="evidence" value="ECO:0007669"/>
    <property type="project" value="InterPro"/>
</dbReference>
<dbReference type="InterPro" id="IPR039622">
    <property type="entry name" value="MBD10/11"/>
</dbReference>
<keyword evidence="4" id="KW-0804">Transcription</keyword>
<dbReference type="InterPro" id="IPR016177">
    <property type="entry name" value="DNA-bd_dom_sf"/>
</dbReference>
<evidence type="ECO:0000256" key="5">
    <source>
        <dbReference type="ARBA" id="ARBA00023242"/>
    </source>
</evidence>
<dbReference type="Gene3D" id="1.10.510.10">
    <property type="entry name" value="Transferase(Phosphotransferase) domain 1"/>
    <property type="match status" value="1"/>
</dbReference>
<name>A0A8X8XNY2_SALSN</name>
<keyword evidence="3" id="KW-0238">DNA-binding</keyword>
<comment type="caution">
    <text evidence="9">The sequence shown here is derived from an EMBL/GenBank/DDBJ whole genome shotgun (WGS) entry which is preliminary data.</text>
</comment>
<dbReference type="AlphaFoldDB" id="A0A8X8XNY2"/>
<dbReference type="SUPFAM" id="SSF56112">
    <property type="entry name" value="Protein kinase-like (PK-like)"/>
    <property type="match status" value="1"/>
</dbReference>
<evidence type="ECO:0000313" key="9">
    <source>
        <dbReference type="EMBL" id="KAG6417248.1"/>
    </source>
</evidence>
<evidence type="ECO:0000313" key="10">
    <source>
        <dbReference type="Proteomes" id="UP000298416"/>
    </source>
</evidence>
<evidence type="ECO:0000256" key="4">
    <source>
        <dbReference type="ARBA" id="ARBA00023163"/>
    </source>
</evidence>
<dbReference type="Pfam" id="PF01429">
    <property type="entry name" value="MBD"/>
    <property type="match status" value="1"/>
</dbReference>
<dbReference type="GO" id="GO:0003677">
    <property type="term" value="F:DNA binding"/>
    <property type="evidence" value="ECO:0007669"/>
    <property type="project" value="UniProtKB-KW"/>
</dbReference>
<keyword evidence="10" id="KW-1185">Reference proteome</keyword>
<reference evidence="9" key="2">
    <citation type="submission" date="2020-08" db="EMBL/GenBank/DDBJ databases">
        <title>Plant Genome Project.</title>
        <authorList>
            <person name="Zhang R.-G."/>
        </authorList>
    </citation>
    <scope>NUCLEOTIDE SEQUENCE</scope>
    <source>
        <strain evidence="9">Huo1</strain>
        <tissue evidence="9">Leaf</tissue>
    </source>
</reference>
<feature type="domain" description="MBD" evidence="8">
    <location>
        <begin position="9"/>
        <end position="79"/>
    </location>
</feature>
<dbReference type="FunFam" id="3.30.200.20:FF:000521">
    <property type="entry name" value="Protein kinase superfamily protein"/>
    <property type="match status" value="1"/>
</dbReference>
<reference evidence="9" key="1">
    <citation type="submission" date="2018-01" db="EMBL/GenBank/DDBJ databases">
        <authorList>
            <person name="Mao J.F."/>
        </authorList>
    </citation>
    <scope>NUCLEOTIDE SEQUENCE</scope>
    <source>
        <strain evidence="9">Huo1</strain>
        <tissue evidence="9">Leaf</tissue>
    </source>
</reference>
<dbReference type="InterPro" id="IPR011009">
    <property type="entry name" value="Kinase-like_dom_sf"/>
</dbReference>
<accession>A0A8X8XNY2</accession>
<dbReference type="GO" id="GO:0004713">
    <property type="term" value="F:protein tyrosine kinase activity"/>
    <property type="evidence" value="ECO:0007669"/>
    <property type="project" value="InterPro"/>
</dbReference>
<dbReference type="CDD" id="cd01396">
    <property type="entry name" value="MeCP2_MBD"/>
    <property type="match status" value="1"/>
</dbReference>
<feature type="compositionally biased region" description="Basic and acidic residues" evidence="6">
    <location>
        <begin position="215"/>
        <end position="244"/>
    </location>
</feature>
<dbReference type="InterPro" id="IPR001739">
    <property type="entry name" value="Methyl_CpG_DNA-bd"/>
</dbReference>
<evidence type="ECO:0000256" key="2">
    <source>
        <dbReference type="ARBA" id="ARBA00023015"/>
    </source>
</evidence>
<dbReference type="Gene3D" id="3.30.200.20">
    <property type="entry name" value="Phosphorylase Kinase, domain 1"/>
    <property type="match status" value="1"/>
</dbReference>
<evidence type="ECO:0008006" key="11">
    <source>
        <dbReference type="Google" id="ProtNLM"/>
    </source>
</evidence>
<dbReference type="Gene3D" id="3.30.890.10">
    <property type="entry name" value="Methyl-cpg-binding Protein 2, Chain A"/>
    <property type="match status" value="1"/>
</dbReference>
<dbReference type="InterPro" id="IPR001245">
    <property type="entry name" value="Ser-Thr/Tyr_kinase_cat_dom"/>
</dbReference>
<dbReference type="PROSITE" id="PS50011">
    <property type="entry name" value="PROTEIN_KINASE_DOM"/>
    <property type="match status" value="1"/>
</dbReference>
<gene>
    <name evidence="9" type="ORF">SASPL_119401</name>
</gene>
<dbReference type="SMART" id="SM00219">
    <property type="entry name" value="TyrKc"/>
    <property type="match status" value="1"/>
</dbReference>
<dbReference type="InterPro" id="IPR000719">
    <property type="entry name" value="Prot_kinase_dom"/>
</dbReference>